<dbReference type="OMA" id="WIESNEC"/>
<dbReference type="EMBL" id="CM027688">
    <property type="protein sequence ID" value="KAG0518325.1"/>
    <property type="molecule type" value="Genomic_DNA"/>
</dbReference>
<evidence type="ECO:0000313" key="3">
    <source>
        <dbReference type="EMBL" id="KAG0518325.1"/>
    </source>
</evidence>
<sequence>MASSAAFAVLLVLAVAAQCTRGGQLACEDLSADVCAFAVSSAGRRCVLERTPDGAQRCQTSASAVGVETDACVRACGVDRAVLGLPIASAMAEGDRRSFSALCSSACRDVCPDVVDLYATVAAAEGMSLPLLCEAHNKAGNRRMLTSTIPPVGAPEADAIPPVGAPEADAPAA</sequence>
<evidence type="ECO:0000256" key="2">
    <source>
        <dbReference type="SAM" id="SignalP"/>
    </source>
</evidence>
<organism evidence="3 4">
    <name type="scientific">Sorghum bicolor</name>
    <name type="common">Sorghum</name>
    <name type="synonym">Sorghum vulgare</name>
    <dbReference type="NCBI Taxonomy" id="4558"/>
    <lineage>
        <taxon>Eukaryota</taxon>
        <taxon>Viridiplantae</taxon>
        <taxon>Streptophyta</taxon>
        <taxon>Embryophyta</taxon>
        <taxon>Tracheophyta</taxon>
        <taxon>Spermatophyta</taxon>
        <taxon>Magnoliopsida</taxon>
        <taxon>Liliopsida</taxon>
        <taxon>Poales</taxon>
        <taxon>Poaceae</taxon>
        <taxon>PACMAD clade</taxon>
        <taxon>Panicoideae</taxon>
        <taxon>Andropogonodae</taxon>
        <taxon>Andropogoneae</taxon>
        <taxon>Sorghinae</taxon>
        <taxon>Sorghum</taxon>
    </lineage>
</organism>
<evidence type="ECO:0000256" key="1">
    <source>
        <dbReference type="SAM" id="MobiDB-lite"/>
    </source>
</evidence>
<evidence type="ECO:0000313" key="4">
    <source>
        <dbReference type="Proteomes" id="UP000807115"/>
    </source>
</evidence>
<dbReference type="AlphaFoldDB" id="A0A921QDE6"/>
<accession>A0A921QDE6</accession>
<dbReference type="Pfam" id="PF06521">
    <property type="entry name" value="PAR1"/>
    <property type="match status" value="1"/>
</dbReference>
<name>A0A921QDE6_SORBI</name>
<comment type="caution">
    <text evidence="3">The sequence shown here is derived from an EMBL/GenBank/DDBJ whole genome shotgun (WGS) entry which is preliminary data.</text>
</comment>
<reference evidence="3" key="1">
    <citation type="journal article" date="2019" name="BMC Genomics">
        <title>A new reference genome for Sorghum bicolor reveals high levels of sequence similarity between sweet and grain genotypes: implications for the genetics of sugar metabolism.</title>
        <authorList>
            <person name="Cooper E.A."/>
            <person name="Brenton Z.W."/>
            <person name="Flinn B.S."/>
            <person name="Jenkins J."/>
            <person name="Shu S."/>
            <person name="Flowers D."/>
            <person name="Luo F."/>
            <person name="Wang Y."/>
            <person name="Xia P."/>
            <person name="Barry K."/>
            <person name="Daum C."/>
            <person name="Lipzen A."/>
            <person name="Yoshinaga Y."/>
            <person name="Schmutz J."/>
            <person name="Saski C."/>
            <person name="Vermerris W."/>
            <person name="Kresovich S."/>
        </authorList>
    </citation>
    <scope>NUCLEOTIDE SEQUENCE</scope>
</reference>
<evidence type="ECO:0008006" key="5">
    <source>
        <dbReference type="Google" id="ProtNLM"/>
    </source>
</evidence>
<feature type="signal peptide" evidence="2">
    <location>
        <begin position="1"/>
        <end position="22"/>
    </location>
</feature>
<reference evidence="3" key="2">
    <citation type="submission" date="2020-10" db="EMBL/GenBank/DDBJ databases">
        <authorList>
            <person name="Cooper E.A."/>
            <person name="Brenton Z.W."/>
            <person name="Flinn B.S."/>
            <person name="Jenkins J."/>
            <person name="Shu S."/>
            <person name="Flowers D."/>
            <person name="Luo F."/>
            <person name="Wang Y."/>
            <person name="Xia P."/>
            <person name="Barry K."/>
            <person name="Daum C."/>
            <person name="Lipzen A."/>
            <person name="Yoshinaga Y."/>
            <person name="Schmutz J."/>
            <person name="Saski C."/>
            <person name="Vermerris W."/>
            <person name="Kresovich S."/>
        </authorList>
    </citation>
    <scope>NUCLEOTIDE SEQUENCE</scope>
</reference>
<dbReference type="Gramene" id="EES19622">
    <property type="protein sequence ID" value="EES19622"/>
    <property type="gene ID" value="SORBI_3009G158500"/>
</dbReference>
<feature type="chain" id="PRO_5036931806" description="PAR1 protein" evidence="2">
    <location>
        <begin position="23"/>
        <end position="173"/>
    </location>
</feature>
<protein>
    <recommendedName>
        <fullName evidence="5">PAR1 protein</fullName>
    </recommendedName>
</protein>
<dbReference type="OrthoDB" id="772928at2759"/>
<dbReference type="Proteomes" id="UP000807115">
    <property type="component" value="Chromosome 9"/>
</dbReference>
<keyword evidence="2" id="KW-0732">Signal</keyword>
<proteinExistence type="predicted"/>
<dbReference type="PANTHER" id="PTHR33649:SF13">
    <property type="entry name" value="PAR1 PROTEIN"/>
    <property type="match status" value="1"/>
</dbReference>
<dbReference type="PANTHER" id="PTHR33649">
    <property type="entry name" value="PAR1 PROTEIN"/>
    <property type="match status" value="1"/>
</dbReference>
<dbReference type="InterPro" id="IPR009489">
    <property type="entry name" value="PAR1"/>
</dbReference>
<feature type="region of interest" description="Disordered" evidence="1">
    <location>
        <begin position="151"/>
        <end position="173"/>
    </location>
</feature>
<gene>
    <name evidence="3" type="ORF">BDA96_09G166400</name>
</gene>